<evidence type="ECO:0000259" key="5">
    <source>
        <dbReference type="PROSITE" id="PS50009"/>
    </source>
</evidence>
<dbReference type="Proteomes" id="UP000887540">
    <property type="component" value="Unplaced"/>
</dbReference>
<keyword evidence="1 3" id="KW-0344">Guanine-nucleotide releasing factor</keyword>
<evidence type="ECO:0000313" key="6">
    <source>
        <dbReference type="Proteomes" id="UP000887540"/>
    </source>
</evidence>
<feature type="compositionally biased region" description="Polar residues" evidence="4">
    <location>
        <begin position="22"/>
        <end position="32"/>
    </location>
</feature>
<feature type="region of interest" description="Disordered" evidence="4">
    <location>
        <begin position="1035"/>
        <end position="1169"/>
    </location>
</feature>
<dbReference type="InterPro" id="IPR036770">
    <property type="entry name" value="Ankyrin_rpt-contain_sf"/>
</dbReference>
<dbReference type="Gene3D" id="1.25.40.20">
    <property type="entry name" value="Ankyrin repeat-containing domain"/>
    <property type="match status" value="1"/>
</dbReference>
<name>A0A914E159_9BILA</name>
<dbReference type="WBParaSite" id="ACRNAN_scaffold5066.g28237.t1">
    <property type="protein sequence ID" value="ACRNAN_scaffold5066.g28237.t1"/>
    <property type="gene ID" value="ACRNAN_scaffold5066.g28237"/>
</dbReference>
<feature type="compositionally biased region" description="Basic and acidic residues" evidence="4">
    <location>
        <begin position="930"/>
        <end position="944"/>
    </location>
</feature>
<evidence type="ECO:0000256" key="3">
    <source>
        <dbReference type="PROSITE-ProRule" id="PRU00168"/>
    </source>
</evidence>
<feature type="compositionally biased region" description="Low complexity" evidence="4">
    <location>
        <begin position="152"/>
        <end position="162"/>
    </location>
</feature>
<evidence type="ECO:0000313" key="7">
    <source>
        <dbReference type="WBParaSite" id="ACRNAN_scaffold5066.g28237.t1"/>
    </source>
</evidence>
<feature type="region of interest" description="Disordered" evidence="4">
    <location>
        <begin position="141"/>
        <end position="162"/>
    </location>
</feature>
<dbReference type="InterPro" id="IPR019748">
    <property type="entry name" value="FERM_central"/>
</dbReference>
<evidence type="ECO:0000256" key="2">
    <source>
        <dbReference type="PROSITE-ProRule" id="PRU00023"/>
    </source>
</evidence>
<feature type="compositionally biased region" description="Basic and acidic residues" evidence="4">
    <location>
        <begin position="1145"/>
        <end position="1155"/>
    </location>
</feature>
<feature type="compositionally biased region" description="Low complexity" evidence="4">
    <location>
        <begin position="41"/>
        <end position="51"/>
    </location>
</feature>
<keyword evidence="6" id="KW-1185">Reference proteome</keyword>
<organism evidence="6 7">
    <name type="scientific">Acrobeloides nanus</name>
    <dbReference type="NCBI Taxonomy" id="290746"/>
    <lineage>
        <taxon>Eukaryota</taxon>
        <taxon>Metazoa</taxon>
        <taxon>Ecdysozoa</taxon>
        <taxon>Nematoda</taxon>
        <taxon>Chromadorea</taxon>
        <taxon>Rhabditida</taxon>
        <taxon>Tylenchina</taxon>
        <taxon>Cephalobomorpha</taxon>
        <taxon>Cephaloboidea</taxon>
        <taxon>Cephalobidae</taxon>
        <taxon>Acrobeloides</taxon>
    </lineage>
</organism>
<dbReference type="GO" id="GO:0005085">
    <property type="term" value="F:guanyl-nucleotide exchange factor activity"/>
    <property type="evidence" value="ECO:0007669"/>
    <property type="project" value="UniProtKB-KW"/>
</dbReference>
<dbReference type="InterPro" id="IPR008937">
    <property type="entry name" value="Ras-like_GEF"/>
</dbReference>
<feature type="repeat" description="ANK" evidence="2">
    <location>
        <begin position="243"/>
        <end position="275"/>
    </location>
</feature>
<feature type="compositionally biased region" description="Basic residues" evidence="4">
    <location>
        <begin position="1060"/>
        <end position="1070"/>
    </location>
</feature>
<feature type="compositionally biased region" description="Polar residues" evidence="4">
    <location>
        <begin position="1157"/>
        <end position="1166"/>
    </location>
</feature>
<dbReference type="SMART" id="SM00295">
    <property type="entry name" value="B41"/>
    <property type="match status" value="1"/>
</dbReference>
<dbReference type="SUPFAM" id="SSF48366">
    <property type="entry name" value="Ras GEF"/>
    <property type="match status" value="1"/>
</dbReference>
<feature type="domain" description="Ras-GEF" evidence="5">
    <location>
        <begin position="1703"/>
        <end position="1964"/>
    </location>
</feature>
<reference evidence="7" key="1">
    <citation type="submission" date="2022-11" db="UniProtKB">
        <authorList>
            <consortium name="WormBaseParasite"/>
        </authorList>
    </citation>
    <scope>IDENTIFICATION</scope>
</reference>
<dbReference type="GO" id="GO:0005886">
    <property type="term" value="C:plasma membrane"/>
    <property type="evidence" value="ECO:0007669"/>
    <property type="project" value="TreeGrafter"/>
</dbReference>
<dbReference type="SMART" id="SM00147">
    <property type="entry name" value="RasGEF"/>
    <property type="match status" value="1"/>
</dbReference>
<proteinExistence type="predicted"/>
<dbReference type="InterPro" id="IPR001895">
    <property type="entry name" value="RASGEF_cat_dom"/>
</dbReference>
<keyword evidence="2" id="KW-0040">ANK repeat</keyword>
<accession>A0A914E159</accession>
<dbReference type="PANTHER" id="PTHR23113">
    <property type="entry name" value="GUANINE NUCLEOTIDE EXCHANGE FACTOR"/>
    <property type="match status" value="1"/>
</dbReference>
<dbReference type="PANTHER" id="PTHR23113:SF368">
    <property type="entry name" value="CELL DIVISION CONTROL PROTEIN 25"/>
    <property type="match status" value="1"/>
</dbReference>
<dbReference type="InterPro" id="IPR002110">
    <property type="entry name" value="Ankyrin_rpt"/>
</dbReference>
<feature type="compositionally biased region" description="Basic and acidic residues" evidence="4">
    <location>
        <begin position="821"/>
        <end position="841"/>
    </location>
</feature>
<dbReference type="InterPro" id="IPR019749">
    <property type="entry name" value="Band_41_domain"/>
</dbReference>
<dbReference type="Pfam" id="PF12796">
    <property type="entry name" value="Ank_2"/>
    <property type="match status" value="1"/>
</dbReference>
<dbReference type="Pfam" id="PF00023">
    <property type="entry name" value="Ank"/>
    <property type="match status" value="1"/>
</dbReference>
<dbReference type="Gene3D" id="1.10.840.10">
    <property type="entry name" value="Ras guanine-nucleotide exchange factors catalytic domain"/>
    <property type="match status" value="1"/>
</dbReference>
<dbReference type="SUPFAM" id="SSF48403">
    <property type="entry name" value="Ankyrin repeat"/>
    <property type="match status" value="1"/>
</dbReference>
<protein>
    <submittedName>
        <fullName evidence="7">Ras-GEF domain-containing protein</fullName>
    </submittedName>
</protein>
<feature type="region of interest" description="Disordered" evidence="4">
    <location>
        <begin position="1182"/>
        <end position="1225"/>
    </location>
</feature>
<dbReference type="InterPro" id="IPR036964">
    <property type="entry name" value="RASGEF_cat_dom_sf"/>
</dbReference>
<feature type="region of interest" description="Disordered" evidence="4">
    <location>
        <begin position="799"/>
        <end position="841"/>
    </location>
</feature>
<feature type="repeat" description="ANK" evidence="2">
    <location>
        <begin position="173"/>
        <end position="200"/>
    </location>
</feature>
<feature type="compositionally biased region" description="Basic and acidic residues" evidence="4">
    <location>
        <begin position="1112"/>
        <end position="1121"/>
    </location>
</feature>
<feature type="compositionally biased region" description="Low complexity" evidence="4">
    <location>
        <begin position="1072"/>
        <end position="1091"/>
    </location>
</feature>
<dbReference type="Pfam" id="PF00617">
    <property type="entry name" value="RasGEF"/>
    <property type="match status" value="1"/>
</dbReference>
<feature type="region of interest" description="Disordered" evidence="4">
    <location>
        <begin position="1"/>
        <end position="69"/>
    </location>
</feature>
<feature type="compositionally biased region" description="Polar residues" evidence="4">
    <location>
        <begin position="54"/>
        <end position="69"/>
    </location>
</feature>
<dbReference type="InterPro" id="IPR023578">
    <property type="entry name" value="Ras_GEF_dom_sf"/>
</dbReference>
<feature type="region of interest" description="Disordered" evidence="4">
    <location>
        <begin position="924"/>
        <end position="944"/>
    </location>
</feature>
<feature type="compositionally biased region" description="Basic and acidic residues" evidence="4">
    <location>
        <begin position="1036"/>
        <end position="1048"/>
    </location>
</feature>
<dbReference type="PROSITE" id="PS50009">
    <property type="entry name" value="RASGEF_CAT"/>
    <property type="match status" value="1"/>
</dbReference>
<dbReference type="GO" id="GO:0007265">
    <property type="term" value="P:Ras protein signal transduction"/>
    <property type="evidence" value="ECO:0007669"/>
    <property type="project" value="TreeGrafter"/>
</dbReference>
<evidence type="ECO:0000256" key="1">
    <source>
        <dbReference type="ARBA" id="ARBA00022658"/>
    </source>
</evidence>
<dbReference type="SMART" id="SM00248">
    <property type="entry name" value="ANK"/>
    <property type="match status" value="4"/>
</dbReference>
<dbReference type="CDD" id="cd14473">
    <property type="entry name" value="FERM_B-lobe"/>
    <property type="match status" value="1"/>
</dbReference>
<evidence type="ECO:0000256" key="4">
    <source>
        <dbReference type="SAM" id="MobiDB-lite"/>
    </source>
</evidence>
<dbReference type="PROSITE" id="PS50297">
    <property type="entry name" value="ANK_REP_REGION"/>
    <property type="match status" value="1"/>
</dbReference>
<feature type="compositionally biased region" description="Basic residues" evidence="4">
    <location>
        <begin position="141"/>
        <end position="151"/>
    </location>
</feature>
<sequence length="2044" mass="228319">MSTTRDSSTDASDRYTFGYPTELSNQDTSISTAKRLRQRLQRQQSGQSGRRYTGESSESASLVGTPTESGRCFTFTTAQRVLRSEERKPSVNLNLSEMILDAIHLEDPGLVERLLISHSTKPLSTSPSIGSTNTFTDLAQRRHGNQNHRRSNASSTISSHSGGRSTCALINTLHVAVAHKQKEIVELLLKTGYDPNATAQCYCKGNCTASGNIPLSSIIPNPRHANSPELCSTCSALRVVSIIDQTPLGVAVRAQSPEMIALLVAYGADVNAGDEDGNTPLMLAVRESPLSWQCLHALIMFGAQGICPLDLAPELRKLQESCIENLFHCAMNGSEGIIHQEQDKVPKAVSAVAAVTMKQHKRLHVDNGSALNYECIQTIQKCLNKHCAQGENEVNGPEGDSYDSHLGGLMHQMLLTMIGQYQMSTPSYQKTNKRQLVTSLASLVGFCYTCLQKSGTARQYAALSTLNKVVDAGLVHGLFRHPDVIFQSSRLLNRTHDFNSCESDTVPSPTCPSPWSGGLGLEERRATCVERSVFGAFSVGGSIYRQRGLTNSTNVTQPIKSPTDLNGAFGAIQPTIVIACLHNAITMQNREAGTRSVCSPAHRWRQCWRHCTQILIARLLLYLTNFKDFRRKLSEKSQLKTLVQLLEPTLDPQLLCLLLQTLGIVALDPSTHKILADLQIDDVLIQMLLPADDWYYTNHSTKFGTFVKHHAARILVYIGMGDQVGSRVNLFQLIEGGHEKEKKSATPTSLQNEDDYIADNFKTTYFTQEFSKTAMSVEGMLKKILDELSKQAPYNMAETITEESPNCQSPPPLHNIPKIRSKSEKSHGDDRDSGFETERTISVKDRGIELNDGQLPQSSKMIDLPKIASTSPTFEPSERTRLTTFSTVDIDSRKRLQTMDTNTSKYSAMDSTERSRLTTMDTVGSTLVDPTDRPRLTTMDPSDRSRLTTMDTNIFARFRSFALCVNNLDTHLSKISLVLDTMLLLRLLLHKLSWDLGLVVKKRNTITHEAHHNIRGTTEPRVHSCSSLNGNVVKSKSFDRRDQGRDSSSRFLRVDQGSRLSRRVHIRRSRLGTDTSSGSSRSKKTNSSSSSVHKHLPKYIQTLFRGRMGTDPCKRHTRGDSSPESTSGSEAVLEFTRKLQNYPNVRKENAKREAFKNSGQQDSSGESRAKAMAMGYNQLPELEINGASPPRSPQDGSIGTRDSKDSSAAPLLTGNRRPSSPPAIPGLPMIEIRRPSALSQFEFGYFVNSPEFAGNESDCAPLLLSGSAGTSIASDNSGPFLFSFVLRKRASTIGTRIPIPRRAISRSSGDSLRVPDRESPLHLLTISEMSPDFQCVRQLLLNLLMTYTKKNANFLTTMKACAETFKQILNSPQHPTLQDQIINGSLPCPKEEAALLASIQLCVEENWPHNKRTQTIRRHLLKGQFGRIRDLAQKIMVTPWEVDTSLYCTPPRIPNNSLGRRASIMPQEQRRRSLAILACISEPESTMSSELQAQCLPVDLRGDRRTIKLIRERKRKLFHSQVYESEVGMKKLYIQTAKKLPSHGCKVFQVKELLHGRTLRKTVRLLCLSSSQICLLDGGSKLVLKRQHASTLQQWRVGGGVSKHQLLLEFRGAKWQLIAPSYNTLKSISMTLWEIMQITTSVFIQKSFNCMNDHRLSIVSKTADSSRTASYSSCCSFPGASTLDEPITLFRLELERLQYILHFTEEVAFQLSATEYQLFYNIPPMEYVRYVSGDMSSIHMTDNPSTVKNLVKRLSEVSSWITHVIISQPTHDERKNCLASIIRIIDTCWNIGNFNAAIEILMGLRSEKLRPFWLSLKHEERQRFEELVDLLLPACHATPNVAYMEAIQRALRMPQCRLIPFFGMFLRDLYAIVNEMPNIVVIGHESDCEKLKFLNDINGDDHFSSNISVGGLLNTDKTNLVGIVLDNLELFHKHNRQLNKHMEHLINPDVVEPAPVEVKPYEPVQPIPNSAHGVTLIPLDTHKFDLDVIQRLQHGTTVIHYDIDSGRSVLCRLMLDASCSTVSWHKIYYGHGGNKEGKDKVNYL</sequence>
<dbReference type="PROSITE" id="PS50088">
    <property type="entry name" value="ANK_REPEAT"/>
    <property type="match status" value="2"/>
</dbReference>